<proteinExistence type="predicted"/>
<feature type="compositionally biased region" description="Basic and acidic residues" evidence="1">
    <location>
        <begin position="540"/>
        <end position="552"/>
    </location>
</feature>
<sequence>MAVLALPSYPTSRARQSLTPSQVASLNQLILSSLSQCRDLPVERIETSSAKTFISSYAKDVTSRVLQSLIWEDPKSKSETSNMSQIEKAIHYRVLLLAEKVSGSLDFQTLVDLGVAYGSSNPKRLRTLFSSAYSSNSKNLDAQVSSEVLPAFTSFLASSTQGLYGIRKLSHIILSCLRPAPAPLQLLFARDKSFILALAKAYDEGLSSFAQSYGGIRLPDSSDERPLEEWERIFLDTKVAFLDTFHVLLRALFDDVAAVPSAGRDLASRCEPAFEVIFALLDLPSFQGESTSSSTEPIPFLNQSLLADYQHAYDLSRTFVSVLRKADGERTQLLEHALRSLDNASDTTNPGALKFIVRSSGIPAGIDHKGKGPSRYTADAKGKGKAVITRPVAEDNPQLDAAVSQVLDILPDQPAPYIRYLLGHPDYPYKGNAERLIEAIFEGGAPSVEEVDAAMARETAEQVSEVVHPAEEEEYQYTKDRQNVFDEEQMDLSQVRFGKKTEDLGIVIQDRAVMDQMKADILRRAEEAMYSDEEEDVDPYADKDRKKGKDVAFEDELDEGGGVKVRDGEPTDDEESSNEGGSDEEEDGAKRPETILELAYIRDPKLFDRDGQTRRSKARADLKAQTGWSDEQIEGWRIMLERNVRVTFSRWLHFSVLKSIILQPKKDSILRKHEFAGNQPGLPVPGTAGSSQHRGRGRGRGGARGAGRGRGRGGHHGEGASGGGRAEGGGARDRAWKDKHKASRGNHSRKAGHDKKMARAGGPPS</sequence>
<dbReference type="InterPro" id="IPR041800">
    <property type="entry name" value="ASCC2_CUE"/>
</dbReference>
<dbReference type="InterPro" id="IPR052586">
    <property type="entry name" value="ASCC2"/>
</dbReference>
<keyword evidence="3" id="KW-1185">Reference proteome</keyword>
<gene>
    <name evidence="2" type="ORF">GFSPODELE1_LOCUS2573</name>
</gene>
<evidence type="ECO:0000313" key="2">
    <source>
        <dbReference type="EMBL" id="CAL1699246.1"/>
    </source>
</evidence>
<protein>
    <recommendedName>
        <fullName evidence="4">CUE domain-containing protein</fullName>
    </recommendedName>
</protein>
<dbReference type="EMBL" id="OZ037954">
    <property type="protein sequence ID" value="CAL1699246.1"/>
    <property type="molecule type" value="Genomic_DNA"/>
</dbReference>
<evidence type="ECO:0008006" key="4">
    <source>
        <dbReference type="Google" id="ProtNLM"/>
    </source>
</evidence>
<evidence type="ECO:0000313" key="3">
    <source>
        <dbReference type="Proteomes" id="UP001497453"/>
    </source>
</evidence>
<feature type="compositionally biased region" description="Gly residues" evidence="1">
    <location>
        <begin position="719"/>
        <end position="729"/>
    </location>
</feature>
<dbReference type="PANTHER" id="PTHR21494:SF0">
    <property type="entry name" value="ACTIVATING SIGNAL COINTEGRATOR 1 COMPLEX SUBUNIT 2"/>
    <property type="match status" value="1"/>
</dbReference>
<feature type="compositionally biased region" description="Acidic residues" evidence="1">
    <location>
        <begin position="570"/>
        <end position="587"/>
    </location>
</feature>
<reference evidence="3" key="1">
    <citation type="submission" date="2024-04" db="EMBL/GenBank/DDBJ databases">
        <authorList>
            <person name="Shaw F."/>
            <person name="Minotto A."/>
        </authorList>
    </citation>
    <scope>NUCLEOTIDE SEQUENCE [LARGE SCALE GENOMIC DNA]</scope>
</reference>
<dbReference type="PANTHER" id="PTHR21494">
    <property type="entry name" value="ACTIVATING SIGNAL COINTEGRATOR 1 COMPLEX SUBUNIT 2 ASC-1 COMPLEX SUBUNIT P100"/>
    <property type="match status" value="1"/>
</dbReference>
<name>A0ABP1CU78_9APHY</name>
<dbReference type="Gene3D" id="1.10.8.10">
    <property type="entry name" value="DNA helicase RuvA subunit, C-terminal domain"/>
    <property type="match status" value="1"/>
</dbReference>
<accession>A0ABP1CU78</accession>
<evidence type="ECO:0000256" key="1">
    <source>
        <dbReference type="SAM" id="MobiDB-lite"/>
    </source>
</evidence>
<organism evidence="2 3">
    <name type="scientific">Somion occarium</name>
    <dbReference type="NCBI Taxonomy" id="3059160"/>
    <lineage>
        <taxon>Eukaryota</taxon>
        <taxon>Fungi</taxon>
        <taxon>Dikarya</taxon>
        <taxon>Basidiomycota</taxon>
        <taxon>Agaricomycotina</taxon>
        <taxon>Agaricomycetes</taxon>
        <taxon>Polyporales</taxon>
        <taxon>Cerrenaceae</taxon>
        <taxon>Somion</taxon>
    </lineage>
</organism>
<feature type="region of interest" description="Disordered" evidence="1">
    <location>
        <begin position="528"/>
        <end position="592"/>
    </location>
</feature>
<feature type="compositionally biased region" description="Basic residues" evidence="1">
    <location>
        <begin position="693"/>
        <end position="714"/>
    </location>
</feature>
<feature type="region of interest" description="Disordered" evidence="1">
    <location>
        <begin position="676"/>
        <end position="765"/>
    </location>
</feature>
<feature type="compositionally biased region" description="Basic residues" evidence="1">
    <location>
        <begin position="737"/>
        <end position="758"/>
    </location>
</feature>
<feature type="compositionally biased region" description="Acidic residues" evidence="1">
    <location>
        <begin position="529"/>
        <end position="539"/>
    </location>
</feature>
<dbReference type="CDD" id="cd14364">
    <property type="entry name" value="CUE_ASCC2"/>
    <property type="match status" value="1"/>
</dbReference>
<dbReference type="Proteomes" id="UP001497453">
    <property type="component" value="Chromosome 11"/>
</dbReference>